<organism evidence="3 4">
    <name type="scientific">Geosporobacter ferrireducens</name>
    <dbReference type="NCBI Taxonomy" id="1424294"/>
    <lineage>
        <taxon>Bacteria</taxon>
        <taxon>Bacillati</taxon>
        <taxon>Bacillota</taxon>
        <taxon>Clostridia</taxon>
        <taxon>Peptostreptococcales</taxon>
        <taxon>Thermotaleaceae</taxon>
        <taxon>Geosporobacter</taxon>
    </lineage>
</organism>
<evidence type="ECO:0000313" key="4">
    <source>
        <dbReference type="Proteomes" id="UP000095743"/>
    </source>
</evidence>
<feature type="transmembrane region" description="Helical" evidence="1">
    <location>
        <begin position="399"/>
        <end position="420"/>
    </location>
</feature>
<accession>A0A1D8GL93</accession>
<reference evidence="3 4" key="1">
    <citation type="submission" date="2016-09" db="EMBL/GenBank/DDBJ databases">
        <title>Genomic analysis reveals versatility of anaerobic energy metabolism of Geosporobacter ferrireducens IRF9 of phylum Firmicutes.</title>
        <authorList>
            <person name="Kim S.-J."/>
        </authorList>
    </citation>
    <scope>NUCLEOTIDE SEQUENCE [LARGE SCALE GENOMIC DNA]</scope>
    <source>
        <strain evidence="3 4">IRF9</strain>
    </source>
</reference>
<keyword evidence="1" id="KW-1133">Transmembrane helix</keyword>
<proteinExistence type="predicted"/>
<keyword evidence="4" id="KW-1185">Reference proteome</keyword>
<feature type="transmembrane region" description="Helical" evidence="1">
    <location>
        <begin position="246"/>
        <end position="265"/>
    </location>
</feature>
<feature type="domain" description="MacB-like periplasmic core" evidence="2">
    <location>
        <begin position="10"/>
        <end position="190"/>
    </location>
</feature>
<feature type="transmembrane region" description="Helical" evidence="1">
    <location>
        <begin position="299"/>
        <end position="317"/>
    </location>
</feature>
<dbReference type="EMBL" id="CP017269">
    <property type="protein sequence ID" value="AOT71671.1"/>
    <property type="molecule type" value="Genomic_DNA"/>
</dbReference>
<dbReference type="InterPro" id="IPR025857">
    <property type="entry name" value="MacB_PCD"/>
</dbReference>
<dbReference type="RefSeq" id="WP_069979760.1">
    <property type="nucleotide sequence ID" value="NZ_CP017269.1"/>
</dbReference>
<evidence type="ECO:0000313" key="3">
    <source>
        <dbReference type="EMBL" id="AOT71671.1"/>
    </source>
</evidence>
<feature type="transmembrane region" description="Helical" evidence="1">
    <location>
        <begin position="426"/>
        <end position="443"/>
    </location>
</feature>
<dbReference type="KEGG" id="gfe:Gferi_20305"/>
<sequence length="453" mass="52412">MNRIKGWKYTLILGIFTLLFSMGFIQGINKNAEGLLSTFGFDKISVEAKENPIKSRTYGFTKKEVWHLKRKLKENLTLFVFPFEENIKNSSNTMFAKILAVSASYPSFADVHMVQGSFLTEKQEENQDRVLVIEEEAALRIFKSTDILGMDVELMDKSFTVIGVNKRKRTFLSNLLKRKEPDVYIPLQTAFVLDENIEIPYLQISILEDEKGIQSEKAVGKILEDMGKGPSNYKIVDYRGFQKRAYPINAITTLIFAMLMIYYLIRSQIKTIKEIFSTLADGCKSHYFLEAVQSNKRTLGFLMIHFLFLICCTYIVLKRVRFDFYLSAIKDQYDLYDISIFINNLFEVVAAKTLFQCISYFSEFLITFISISGVTLGGLLLYLSFYFLQHTRQQIDKVLFFFSVSYLAALLFASIVMKVIQLPAMIDIKSTILIYSFLFFITYRKLCAFNKKL</sequence>
<dbReference type="Proteomes" id="UP000095743">
    <property type="component" value="Chromosome"/>
</dbReference>
<feature type="transmembrane region" description="Helical" evidence="1">
    <location>
        <begin position="364"/>
        <end position="387"/>
    </location>
</feature>
<dbReference type="STRING" id="1424294.Gferi_20305"/>
<evidence type="ECO:0000256" key="1">
    <source>
        <dbReference type="SAM" id="Phobius"/>
    </source>
</evidence>
<protein>
    <recommendedName>
        <fullName evidence="2">MacB-like periplasmic core domain-containing protein</fullName>
    </recommendedName>
</protein>
<dbReference type="OrthoDB" id="1893987at2"/>
<evidence type="ECO:0000259" key="2">
    <source>
        <dbReference type="Pfam" id="PF12704"/>
    </source>
</evidence>
<gene>
    <name evidence="3" type="ORF">Gferi_20305</name>
</gene>
<dbReference type="AlphaFoldDB" id="A0A1D8GL93"/>
<name>A0A1D8GL93_9FIRM</name>
<dbReference type="Pfam" id="PF12704">
    <property type="entry name" value="MacB_PCD"/>
    <property type="match status" value="1"/>
</dbReference>
<keyword evidence="1" id="KW-0812">Transmembrane</keyword>
<keyword evidence="1" id="KW-0472">Membrane</keyword>